<keyword evidence="6" id="KW-0862">Zinc</keyword>
<proteinExistence type="inferred from homology"/>
<dbReference type="NCBIfam" id="NF006370">
    <property type="entry name" value="PRK08596.1"/>
    <property type="match status" value="1"/>
</dbReference>
<dbReference type="Pfam" id="PF01546">
    <property type="entry name" value="Peptidase_M20"/>
    <property type="match status" value="1"/>
</dbReference>
<evidence type="ECO:0000256" key="3">
    <source>
        <dbReference type="ARBA" id="ARBA00006247"/>
    </source>
</evidence>
<dbReference type="EC" id="3.5.1.16" evidence="9"/>
<dbReference type="SUPFAM" id="SSF53187">
    <property type="entry name" value="Zn-dependent exopeptidases"/>
    <property type="match status" value="1"/>
</dbReference>
<protein>
    <submittedName>
        <fullName evidence="9">Acetylornithine deacetylase</fullName>
        <ecNumber evidence="9">3.5.1.16</ecNumber>
    </submittedName>
</protein>
<evidence type="ECO:0000256" key="7">
    <source>
        <dbReference type="ARBA" id="ARBA00023285"/>
    </source>
</evidence>
<dbReference type="OrthoDB" id="9792335at2"/>
<dbReference type="PANTHER" id="PTHR43808:SF24">
    <property type="entry name" value="N-FORMYL-4-AMINO-5-AMINOMETHYL-2-METHYLPYRIMIDINE DEFORMYLASE"/>
    <property type="match status" value="1"/>
</dbReference>
<evidence type="ECO:0000256" key="5">
    <source>
        <dbReference type="ARBA" id="ARBA00022801"/>
    </source>
</evidence>
<dbReference type="AlphaFoldDB" id="A0A514LK49"/>
<dbReference type="InterPro" id="IPR002933">
    <property type="entry name" value="Peptidase_M20"/>
</dbReference>
<name>A0A514LK49_9BACI</name>
<evidence type="ECO:0000259" key="8">
    <source>
        <dbReference type="Pfam" id="PF07687"/>
    </source>
</evidence>
<reference evidence="10" key="1">
    <citation type="submission" date="2019-01" db="EMBL/GenBank/DDBJ databases">
        <title>Genomic analysis of Salicibibacter sp. NKC3-5.</title>
        <authorList>
            <person name="Oh Y.J."/>
        </authorList>
    </citation>
    <scope>NUCLEOTIDE SEQUENCE [LARGE SCALE GENOMIC DNA]</scope>
    <source>
        <strain evidence="10">NKC3-5</strain>
    </source>
</reference>
<gene>
    <name evidence="9" type="ORF">EPH95_14105</name>
</gene>
<comment type="cofactor">
    <cofactor evidence="1">
        <name>Co(2+)</name>
        <dbReference type="ChEBI" id="CHEBI:48828"/>
    </cofactor>
</comment>
<dbReference type="SUPFAM" id="SSF55031">
    <property type="entry name" value="Bacterial exopeptidase dimerisation domain"/>
    <property type="match status" value="1"/>
</dbReference>
<feature type="domain" description="Peptidase M20 dimerisation" evidence="8">
    <location>
        <begin position="207"/>
        <end position="303"/>
    </location>
</feature>
<evidence type="ECO:0000313" key="10">
    <source>
        <dbReference type="Proteomes" id="UP000319756"/>
    </source>
</evidence>
<keyword evidence="10" id="KW-1185">Reference proteome</keyword>
<dbReference type="GO" id="GO:0008777">
    <property type="term" value="F:acetylornithine deacetylase activity"/>
    <property type="evidence" value="ECO:0007669"/>
    <property type="project" value="UniProtKB-EC"/>
</dbReference>
<evidence type="ECO:0000256" key="2">
    <source>
        <dbReference type="ARBA" id="ARBA00001947"/>
    </source>
</evidence>
<dbReference type="NCBIfam" id="TIGR01910">
    <property type="entry name" value="DapE-ArgE"/>
    <property type="match status" value="1"/>
</dbReference>
<dbReference type="RefSeq" id="WP_142090696.1">
    <property type="nucleotide sequence ID" value="NZ_CP035485.1"/>
</dbReference>
<dbReference type="InterPro" id="IPR011650">
    <property type="entry name" value="Peptidase_M20_dimer"/>
</dbReference>
<evidence type="ECO:0000313" key="9">
    <source>
        <dbReference type="EMBL" id="QDI92183.1"/>
    </source>
</evidence>
<keyword evidence="4" id="KW-0479">Metal-binding</keyword>
<dbReference type="Pfam" id="PF07687">
    <property type="entry name" value="M20_dimer"/>
    <property type="match status" value="1"/>
</dbReference>
<keyword evidence="5 9" id="KW-0378">Hydrolase</keyword>
<dbReference type="Gene3D" id="3.30.70.360">
    <property type="match status" value="1"/>
</dbReference>
<comment type="similarity">
    <text evidence="3">Belongs to the peptidase M20A family.</text>
</comment>
<organism evidence="9 10">
    <name type="scientific">Salicibibacter halophilus</name>
    <dbReference type="NCBI Taxonomy" id="2502791"/>
    <lineage>
        <taxon>Bacteria</taxon>
        <taxon>Bacillati</taxon>
        <taxon>Bacillota</taxon>
        <taxon>Bacilli</taxon>
        <taxon>Bacillales</taxon>
        <taxon>Bacillaceae</taxon>
        <taxon>Salicibibacter</taxon>
    </lineage>
</organism>
<evidence type="ECO:0000256" key="6">
    <source>
        <dbReference type="ARBA" id="ARBA00022833"/>
    </source>
</evidence>
<evidence type="ECO:0000256" key="4">
    <source>
        <dbReference type="ARBA" id="ARBA00022723"/>
    </source>
</evidence>
<dbReference type="InterPro" id="IPR050072">
    <property type="entry name" value="Peptidase_M20A"/>
</dbReference>
<keyword evidence="7" id="KW-0170">Cobalt</keyword>
<evidence type="ECO:0000256" key="1">
    <source>
        <dbReference type="ARBA" id="ARBA00001941"/>
    </source>
</evidence>
<dbReference type="InterPro" id="IPR010182">
    <property type="entry name" value="ArgE/DapE"/>
</dbReference>
<dbReference type="EMBL" id="CP035485">
    <property type="protein sequence ID" value="QDI92183.1"/>
    <property type="molecule type" value="Genomic_DNA"/>
</dbReference>
<dbReference type="Proteomes" id="UP000319756">
    <property type="component" value="Chromosome"/>
</dbReference>
<dbReference type="Gene3D" id="3.40.630.10">
    <property type="entry name" value="Zn peptidases"/>
    <property type="match status" value="1"/>
</dbReference>
<dbReference type="GO" id="GO:0046872">
    <property type="term" value="F:metal ion binding"/>
    <property type="evidence" value="ECO:0007669"/>
    <property type="project" value="UniProtKB-KW"/>
</dbReference>
<accession>A0A514LK49</accession>
<comment type="cofactor">
    <cofactor evidence="2">
        <name>Zn(2+)</name>
        <dbReference type="ChEBI" id="CHEBI:29105"/>
    </cofactor>
</comment>
<dbReference type="PANTHER" id="PTHR43808">
    <property type="entry name" value="ACETYLORNITHINE DEACETYLASE"/>
    <property type="match status" value="1"/>
</dbReference>
<dbReference type="InterPro" id="IPR036264">
    <property type="entry name" value="Bact_exopeptidase_dim_dom"/>
</dbReference>
<dbReference type="KEGG" id="sale:EPH95_14105"/>
<sequence>MEALIQQVEEREDELISLLSDLIAFRTPAPPARNTEGIQNRIAEKLRSIGFEVDQWEVYPGDPNVVGSKKGTEPSNFNSLILNGHVDVASVEEDEDWETAPFKAAVRDRMLHGRGAADMKGGVAACLFALQLLHENNVELPGDVLLQSVIGEEVGEAGTKQCCERGYSADFALVADTSDCEIHGQGGVVTGWVTVKSPTTHHDGTRHRMVHAGGGLRAASAIEKMNKLITALQELERDWAVNKSYPGFAPGTNTINPAVIEGGRHAAFVADECRLWITVHFYPDENAASVAKEIEDHLLATAKADLWMKNHPPTFEWGGASMIEERGEVFPSFSIDEEHLAVDDLKEAHEKVFSQPARISMSPSVNDGGWLAEAGISTVCYGPGKLEHAHAVNEQMDIDQLLDYTKTLLCFIVKWCNHPKTCGNMSSSKSQ</sequence>